<sequence length="55" mass="6394">VMKHCQMPAEELQRQLDRLTSQDLSDRERDLIELHAEIPGNLAQRTRFSTTSINT</sequence>
<comment type="caution">
    <text evidence="1">The sequence shown here is derived from an EMBL/GenBank/DDBJ whole genome shotgun (WGS) entry which is preliminary data.</text>
</comment>
<name>A0ACB7F1T1_NIBAL</name>
<evidence type="ECO:0000313" key="2">
    <source>
        <dbReference type="Proteomes" id="UP000805704"/>
    </source>
</evidence>
<accession>A0ACB7F1T1</accession>
<dbReference type="Proteomes" id="UP000805704">
    <property type="component" value="Chromosome 19"/>
</dbReference>
<evidence type="ECO:0000313" key="1">
    <source>
        <dbReference type="EMBL" id="KAG8008435.1"/>
    </source>
</evidence>
<reference evidence="1" key="1">
    <citation type="submission" date="2020-04" db="EMBL/GenBank/DDBJ databases">
        <title>A chromosome-scale assembly and high-density genetic map of the yellow drum (Nibea albiflora) genome.</title>
        <authorList>
            <person name="Xu D."/>
            <person name="Zhang W."/>
            <person name="Chen R."/>
            <person name="Tan P."/>
            <person name="Wang L."/>
            <person name="Song H."/>
            <person name="Tian L."/>
            <person name="Zhu Q."/>
            <person name="Wang B."/>
        </authorList>
    </citation>
    <scope>NUCLEOTIDE SEQUENCE</scope>
    <source>
        <strain evidence="1">ZJHYS-2018</strain>
    </source>
</reference>
<proteinExistence type="predicted"/>
<protein>
    <submittedName>
        <fullName evidence="1">Uncharacterized protein</fullName>
    </submittedName>
</protein>
<feature type="non-terminal residue" evidence="1">
    <location>
        <position position="1"/>
    </location>
</feature>
<gene>
    <name evidence="1" type="ORF">GBF38_019588</name>
</gene>
<keyword evidence="2" id="KW-1185">Reference proteome</keyword>
<organism evidence="1 2">
    <name type="scientific">Nibea albiflora</name>
    <name type="common">Yellow drum</name>
    <name type="synonym">Corvina albiflora</name>
    <dbReference type="NCBI Taxonomy" id="240163"/>
    <lineage>
        <taxon>Eukaryota</taxon>
        <taxon>Metazoa</taxon>
        <taxon>Chordata</taxon>
        <taxon>Craniata</taxon>
        <taxon>Vertebrata</taxon>
        <taxon>Euteleostomi</taxon>
        <taxon>Actinopterygii</taxon>
        <taxon>Neopterygii</taxon>
        <taxon>Teleostei</taxon>
        <taxon>Neoteleostei</taxon>
        <taxon>Acanthomorphata</taxon>
        <taxon>Eupercaria</taxon>
        <taxon>Sciaenidae</taxon>
        <taxon>Nibea</taxon>
    </lineage>
</organism>
<dbReference type="EMBL" id="CM024807">
    <property type="protein sequence ID" value="KAG8008435.1"/>
    <property type="molecule type" value="Genomic_DNA"/>
</dbReference>